<dbReference type="GO" id="GO:0009432">
    <property type="term" value="P:SOS response"/>
    <property type="evidence" value="ECO:0007669"/>
    <property type="project" value="TreeGrafter"/>
</dbReference>
<dbReference type="SUPFAM" id="SSF56672">
    <property type="entry name" value="DNA/RNA polymerases"/>
    <property type="match status" value="1"/>
</dbReference>
<dbReference type="InterPro" id="IPR024728">
    <property type="entry name" value="PolY_HhH_motif"/>
</dbReference>
<proteinExistence type="inferred from homology"/>
<dbReference type="Proteomes" id="UP000177050">
    <property type="component" value="Unassembled WGS sequence"/>
</dbReference>
<dbReference type="Gene3D" id="3.30.70.270">
    <property type="match status" value="1"/>
</dbReference>
<reference evidence="3 4" key="1">
    <citation type="journal article" date="2016" name="Nat. Commun.">
        <title>Thousands of microbial genomes shed light on interconnected biogeochemical processes in an aquifer system.</title>
        <authorList>
            <person name="Anantharaman K."/>
            <person name="Brown C.T."/>
            <person name="Hug L.A."/>
            <person name="Sharon I."/>
            <person name="Castelle C.J."/>
            <person name="Probst A.J."/>
            <person name="Thomas B.C."/>
            <person name="Singh A."/>
            <person name="Wilkins M.J."/>
            <person name="Karaoz U."/>
            <person name="Brodie E.L."/>
            <person name="Williams K.H."/>
            <person name="Hubbard S.S."/>
            <person name="Banfield J.F."/>
        </authorList>
    </citation>
    <scope>NUCLEOTIDE SEQUENCE [LARGE SCALE GENOMIC DNA]</scope>
</reference>
<dbReference type="GO" id="GO:0042276">
    <property type="term" value="P:error-prone translesion synthesis"/>
    <property type="evidence" value="ECO:0007669"/>
    <property type="project" value="TreeGrafter"/>
</dbReference>
<sequence>MFQIRSWPETILHVDGDAFFASVAQAVDPRLKGKPVVTGQERGIATAISYEAKKYGIKRGMRFVEMKKMCPNCIFVRSDYELYSLYSHRLFEILRQFSPSVEEYSIDEGFLDLKGLRSPHHMGYEEMGRKIKNMIESNLGITISLGISVTKSLAKIASDFHKPSGLTVIDGKNIETFLKKIPIQKVWGIGEQTSAYLRKLSIHTAFDFVSQSEEFVQSHLSKPFFEIYQELRGKKIYELNLEKKTTYQSISKTQTFHPPTMDKDILWARLLAHIEDAFIKARTYNYRVEKVHMFLKTQSFLYHATEIKLKNQTQYPFLIRNELEKAFNKIYHPHVLYRTTGCTITNLKEDANTQQGLFQNLHLEHKVKKIYPFIETKKIDFGTSLFDKEEIQEKKVKPKPSIPFLDLSLIST</sequence>
<evidence type="ECO:0000259" key="2">
    <source>
        <dbReference type="PROSITE" id="PS50173"/>
    </source>
</evidence>
<dbReference type="InterPro" id="IPR022880">
    <property type="entry name" value="DNApol_IV"/>
</dbReference>
<dbReference type="Pfam" id="PF11798">
    <property type="entry name" value="IMS_HHH"/>
    <property type="match status" value="1"/>
</dbReference>
<dbReference type="GO" id="GO:0006281">
    <property type="term" value="P:DNA repair"/>
    <property type="evidence" value="ECO:0007669"/>
    <property type="project" value="InterPro"/>
</dbReference>
<dbReference type="PANTHER" id="PTHR11076:SF33">
    <property type="entry name" value="DNA POLYMERASE KAPPA"/>
    <property type="match status" value="1"/>
</dbReference>
<dbReference type="InterPro" id="IPR043128">
    <property type="entry name" value="Rev_trsase/Diguanyl_cyclase"/>
</dbReference>
<dbReference type="AlphaFoldDB" id="A0A1F7KZI1"/>
<dbReference type="GO" id="GO:0003684">
    <property type="term" value="F:damaged DNA binding"/>
    <property type="evidence" value="ECO:0007669"/>
    <property type="project" value="InterPro"/>
</dbReference>
<dbReference type="EMBL" id="MGBR01000001">
    <property type="protein sequence ID" value="OGK73194.1"/>
    <property type="molecule type" value="Genomic_DNA"/>
</dbReference>
<dbReference type="Pfam" id="PF00817">
    <property type="entry name" value="IMS"/>
    <property type="match status" value="1"/>
</dbReference>
<dbReference type="GO" id="GO:0003887">
    <property type="term" value="F:DNA-directed DNA polymerase activity"/>
    <property type="evidence" value="ECO:0007669"/>
    <property type="project" value="InterPro"/>
</dbReference>
<dbReference type="CDD" id="cd03586">
    <property type="entry name" value="PolY_Pol_IV_kappa"/>
    <property type="match status" value="1"/>
</dbReference>
<dbReference type="Pfam" id="PF11799">
    <property type="entry name" value="IMS_C"/>
    <property type="match status" value="1"/>
</dbReference>
<dbReference type="Gene3D" id="1.10.150.20">
    <property type="entry name" value="5' to 3' exonuclease, C-terminal subdomain"/>
    <property type="match status" value="1"/>
</dbReference>
<dbReference type="GO" id="GO:0005829">
    <property type="term" value="C:cytosol"/>
    <property type="evidence" value="ECO:0007669"/>
    <property type="project" value="TreeGrafter"/>
</dbReference>
<dbReference type="InterPro" id="IPR050116">
    <property type="entry name" value="DNA_polymerase-Y"/>
</dbReference>
<gene>
    <name evidence="3" type="ORF">A3K52_00090</name>
</gene>
<organism evidence="3 4">
    <name type="scientific">Candidatus Roizmanbacteria bacterium RIFOXYD1_FULL_38_12</name>
    <dbReference type="NCBI Taxonomy" id="1802093"/>
    <lineage>
        <taxon>Bacteria</taxon>
        <taxon>Candidatus Roizmaniibacteriota</taxon>
    </lineage>
</organism>
<dbReference type="InterPro" id="IPR017961">
    <property type="entry name" value="DNA_pol_Y-fam_little_finger"/>
</dbReference>
<evidence type="ECO:0000313" key="4">
    <source>
        <dbReference type="Proteomes" id="UP000177050"/>
    </source>
</evidence>
<dbReference type="PROSITE" id="PS50173">
    <property type="entry name" value="UMUC"/>
    <property type="match status" value="1"/>
</dbReference>
<name>A0A1F7KZI1_9BACT</name>
<accession>A0A1F7KZI1</accession>
<dbReference type="PANTHER" id="PTHR11076">
    <property type="entry name" value="DNA REPAIR POLYMERASE UMUC / TRANSFERASE FAMILY MEMBER"/>
    <property type="match status" value="1"/>
</dbReference>
<dbReference type="InterPro" id="IPR001126">
    <property type="entry name" value="UmuC"/>
</dbReference>
<comment type="caution">
    <text evidence="3">The sequence shown here is derived from an EMBL/GenBank/DDBJ whole genome shotgun (WGS) entry which is preliminary data.</text>
</comment>
<comment type="similarity">
    <text evidence="1">Belongs to the DNA polymerase type-Y family.</text>
</comment>
<dbReference type="Gene3D" id="3.30.1490.100">
    <property type="entry name" value="DNA polymerase, Y-family, little finger domain"/>
    <property type="match status" value="1"/>
</dbReference>
<dbReference type="InterPro" id="IPR043502">
    <property type="entry name" value="DNA/RNA_pol_sf"/>
</dbReference>
<dbReference type="InterPro" id="IPR036775">
    <property type="entry name" value="DNA_pol_Y-fam_lit_finger_sf"/>
</dbReference>
<feature type="domain" description="UmuC" evidence="2">
    <location>
        <begin position="11"/>
        <end position="190"/>
    </location>
</feature>
<protein>
    <recommendedName>
        <fullName evidence="2">UmuC domain-containing protein</fullName>
    </recommendedName>
</protein>
<dbReference type="SUPFAM" id="SSF100879">
    <property type="entry name" value="Lesion bypass DNA polymerase (Y-family), little finger domain"/>
    <property type="match status" value="1"/>
</dbReference>
<dbReference type="Gene3D" id="3.40.1170.60">
    <property type="match status" value="1"/>
</dbReference>
<evidence type="ECO:0000256" key="1">
    <source>
        <dbReference type="ARBA" id="ARBA00010945"/>
    </source>
</evidence>
<evidence type="ECO:0000313" key="3">
    <source>
        <dbReference type="EMBL" id="OGK73194.1"/>
    </source>
</evidence>